<feature type="transmembrane region" description="Helical" evidence="8">
    <location>
        <begin position="223"/>
        <end position="241"/>
    </location>
</feature>
<dbReference type="InterPro" id="IPR052017">
    <property type="entry name" value="TSUP"/>
</dbReference>
<name>A0ABT4YV68_9VIBR</name>
<feature type="transmembrane region" description="Helical" evidence="8">
    <location>
        <begin position="199"/>
        <end position="217"/>
    </location>
</feature>
<evidence type="ECO:0000256" key="1">
    <source>
        <dbReference type="ARBA" id="ARBA00004651"/>
    </source>
</evidence>
<dbReference type="Pfam" id="PF01925">
    <property type="entry name" value="TauE"/>
    <property type="match status" value="1"/>
</dbReference>
<comment type="similarity">
    <text evidence="2 8">Belongs to the 4-toluene sulfonate uptake permease (TSUP) (TC 2.A.102) family.</text>
</comment>
<keyword evidence="6 8" id="KW-1133">Transmembrane helix</keyword>
<sequence length="249" mass="27381">MITDPLFYLTAVPAVLIYGIGKGGLGGALGIISVPLMALTTSPIEAAAILLPLLFFMDIIAIYHHARNCDYQQLMVMLPSAVVGIFIAGYFLSVTPEYGLEILIGILSVLFSLQYVFFSKAKAVPGKKQGYFWSLLSGFSSTTIHAGGGPISIYLLPQQLGKMQMIGTMAVLFGAMNFFKLIPYIWLGKMNTTNLSTALVLFPVAPIGVMLGIWMLNRVSQKMIYQMCYFFLFISGIKLFWDGIQELPF</sequence>
<feature type="transmembrane region" description="Helical" evidence="8">
    <location>
        <begin position="130"/>
        <end position="153"/>
    </location>
</feature>
<dbReference type="PANTHER" id="PTHR30269">
    <property type="entry name" value="TRANSMEMBRANE PROTEIN YFCA"/>
    <property type="match status" value="1"/>
</dbReference>
<keyword evidence="3" id="KW-0813">Transport</keyword>
<organism evidence="9 10">
    <name type="scientific">Vibrio algarum</name>
    <dbReference type="NCBI Taxonomy" id="3020714"/>
    <lineage>
        <taxon>Bacteria</taxon>
        <taxon>Pseudomonadati</taxon>
        <taxon>Pseudomonadota</taxon>
        <taxon>Gammaproteobacteria</taxon>
        <taxon>Vibrionales</taxon>
        <taxon>Vibrionaceae</taxon>
        <taxon>Vibrio</taxon>
    </lineage>
</organism>
<evidence type="ECO:0000256" key="5">
    <source>
        <dbReference type="ARBA" id="ARBA00022692"/>
    </source>
</evidence>
<comment type="subcellular location">
    <subcellularLocation>
        <location evidence="1 8">Cell membrane</location>
        <topology evidence="1 8">Multi-pass membrane protein</topology>
    </subcellularLocation>
</comment>
<evidence type="ECO:0000256" key="8">
    <source>
        <dbReference type="RuleBase" id="RU363041"/>
    </source>
</evidence>
<evidence type="ECO:0000313" key="10">
    <source>
        <dbReference type="Proteomes" id="UP001210678"/>
    </source>
</evidence>
<dbReference type="InterPro" id="IPR002781">
    <property type="entry name" value="TM_pro_TauE-like"/>
</dbReference>
<feature type="transmembrane region" description="Helical" evidence="8">
    <location>
        <begin position="44"/>
        <end position="62"/>
    </location>
</feature>
<dbReference type="PANTHER" id="PTHR30269:SF37">
    <property type="entry name" value="MEMBRANE TRANSPORTER PROTEIN"/>
    <property type="match status" value="1"/>
</dbReference>
<evidence type="ECO:0000256" key="2">
    <source>
        <dbReference type="ARBA" id="ARBA00009142"/>
    </source>
</evidence>
<keyword evidence="4 8" id="KW-1003">Cell membrane</keyword>
<keyword evidence="7 8" id="KW-0472">Membrane</keyword>
<feature type="transmembrane region" description="Helical" evidence="8">
    <location>
        <begin position="7"/>
        <end position="32"/>
    </location>
</feature>
<keyword evidence="10" id="KW-1185">Reference proteome</keyword>
<evidence type="ECO:0000256" key="7">
    <source>
        <dbReference type="ARBA" id="ARBA00023136"/>
    </source>
</evidence>
<dbReference type="RefSeq" id="WP_272138395.1">
    <property type="nucleotide sequence ID" value="NZ_JAQLOI010000003.1"/>
</dbReference>
<reference evidence="9 10" key="1">
    <citation type="submission" date="2023-01" db="EMBL/GenBank/DDBJ databases">
        <title>Vibrio sp. KJ40-1 sp.nov, isolated from marine algae.</title>
        <authorList>
            <person name="Butt M."/>
            <person name="Kim J.M.J."/>
            <person name="Jeon C.O.C."/>
        </authorList>
    </citation>
    <scope>NUCLEOTIDE SEQUENCE [LARGE SCALE GENOMIC DNA]</scope>
    <source>
        <strain evidence="9 10">KJ40-1</strain>
    </source>
</reference>
<feature type="transmembrane region" description="Helical" evidence="8">
    <location>
        <begin position="98"/>
        <end position="118"/>
    </location>
</feature>
<evidence type="ECO:0000256" key="6">
    <source>
        <dbReference type="ARBA" id="ARBA00022989"/>
    </source>
</evidence>
<comment type="caution">
    <text evidence="9">The sequence shown here is derived from an EMBL/GenBank/DDBJ whole genome shotgun (WGS) entry which is preliminary data.</text>
</comment>
<feature type="transmembrane region" description="Helical" evidence="8">
    <location>
        <begin position="74"/>
        <end position="92"/>
    </location>
</feature>
<accession>A0ABT4YV68</accession>
<dbReference type="Proteomes" id="UP001210678">
    <property type="component" value="Unassembled WGS sequence"/>
</dbReference>
<proteinExistence type="inferred from homology"/>
<evidence type="ECO:0000256" key="3">
    <source>
        <dbReference type="ARBA" id="ARBA00022448"/>
    </source>
</evidence>
<dbReference type="EMBL" id="JAQLOI010000003">
    <property type="protein sequence ID" value="MDB1125046.1"/>
    <property type="molecule type" value="Genomic_DNA"/>
</dbReference>
<evidence type="ECO:0000313" key="9">
    <source>
        <dbReference type="EMBL" id="MDB1125046.1"/>
    </source>
</evidence>
<evidence type="ECO:0000256" key="4">
    <source>
        <dbReference type="ARBA" id="ARBA00022475"/>
    </source>
</evidence>
<keyword evidence="5 8" id="KW-0812">Transmembrane</keyword>
<protein>
    <recommendedName>
        <fullName evidence="8">Probable membrane transporter protein</fullName>
    </recommendedName>
</protein>
<feature type="transmembrane region" description="Helical" evidence="8">
    <location>
        <begin position="165"/>
        <end position="187"/>
    </location>
</feature>
<gene>
    <name evidence="9" type="ORF">PGX00_15925</name>
</gene>